<dbReference type="NCBIfam" id="TIGR03467">
    <property type="entry name" value="HpnE"/>
    <property type="match status" value="1"/>
</dbReference>
<dbReference type="InterPro" id="IPR002937">
    <property type="entry name" value="Amino_oxidase"/>
</dbReference>
<dbReference type="RefSeq" id="WP_146532294.1">
    <property type="nucleotide sequence ID" value="NZ_SJPX01000001.1"/>
</dbReference>
<name>A0A5C6F916_9BACT</name>
<dbReference type="PANTHER" id="PTHR42923:SF47">
    <property type="entry name" value="BLR3003 PROTEIN"/>
    <property type="match status" value="1"/>
</dbReference>
<dbReference type="InterPro" id="IPR001613">
    <property type="entry name" value="Flavin_amine_oxidase"/>
</dbReference>
<dbReference type="PRINTS" id="PR00757">
    <property type="entry name" value="AMINEOXDASEF"/>
</dbReference>
<evidence type="ECO:0000313" key="5">
    <source>
        <dbReference type="Proteomes" id="UP000317977"/>
    </source>
</evidence>
<comment type="cofactor">
    <cofactor evidence="1">
        <name>FAD</name>
        <dbReference type="ChEBI" id="CHEBI:57692"/>
    </cofactor>
</comment>
<evidence type="ECO:0000259" key="3">
    <source>
        <dbReference type="Pfam" id="PF01593"/>
    </source>
</evidence>
<proteinExistence type="predicted"/>
<protein>
    <submittedName>
        <fullName evidence="4">15-cis-phytoene desaturase</fullName>
        <ecNumber evidence="4">1.3.5.5</ecNumber>
    </submittedName>
</protein>
<dbReference type="InterPro" id="IPR017830">
    <property type="entry name" value="SQase_HpnE"/>
</dbReference>
<dbReference type="OrthoDB" id="9814556at2"/>
<evidence type="ECO:0000256" key="1">
    <source>
        <dbReference type="ARBA" id="ARBA00001974"/>
    </source>
</evidence>
<dbReference type="Gene3D" id="3.50.50.60">
    <property type="entry name" value="FAD/NAD(P)-binding domain"/>
    <property type="match status" value="1"/>
</dbReference>
<dbReference type="InterPro" id="IPR050464">
    <property type="entry name" value="Zeta_carotene_desat/Oxidored"/>
</dbReference>
<gene>
    <name evidence="4" type="primary">pds</name>
    <name evidence="4" type="ORF">Poly59_02890</name>
</gene>
<comment type="caution">
    <text evidence="4">The sequence shown here is derived from an EMBL/GenBank/DDBJ whole genome shotgun (WGS) entry which is preliminary data.</text>
</comment>
<feature type="domain" description="Amine oxidase" evidence="3">
    <location>
        <begin position="17"/>
        <end position="451"/>
    </location>
</feature>
<accession>A0A5C6F916</accession>
<organism evidence="4 5">
    <name type="scientific">Rubripirellula reticaptiva</name>
    <dbReference type="NCBI Taxonomy" id="2528013"/>
    <lineage>
        <taxon>Bacteria</taxon>
        <taxon>Pseudomonadati</taxon>
        <taxon>Planctomycetota</taxon>
        <taxon>Planctomycetia</taxon>
        <taxon>Pirellulales</taxon>
        <taxon>Pirellulaceae</taxon>
        <taxon>Rubripirellula</taxon>
    </lineage>
</organism>
<dbReference type="Proteomes" id="UP000317977">
    <property type="component" value="Unassembled WGS sequence"/>
</dbReference>
<dbReference type="InterPro" id="IPR036188">
    <property type="entry name" value="FAD/NAD-bd_sf"/>
</dbReference>
<dbReference type="PANTHER" id="PTHR42923">
    <property type="entry name" value="PROTOPORPHYRINOGEN OXIDASE"/>
    <property type="match status" value="1"/>
</dbReference>
<dbReference type="SUPFAM" id="SSF51905">
    <property type="entry name" value="FAD/NAD(P)-binding domain"/>
    <property type="match status" value="1"/>
</dbReference>
<dbReference type="Pfam" id="PF01593">
    <property type="entry name" value="Amino_oxidase"/>
    <property type="match status" value="1"/>
</dbReference>
<dbReference type="GO" id="GO:0016491">
    <property type="term" value="F:oxidoreductase activity"/>
    <property type="evidence" value="ECO:0007669"/>
    <property type="project" value="UniProtKB-KW"/>
</dbReference>
<dbReference type="AlphaFoldDB" id="A0A5C6F916"/>
<sequence length="476" mass="52695">MTASTPKKRVVIIGGGLAGLSAADAITTAAPDRFDITVIESKRTTGGRAGSFTDDVTGETVDYCQHVAMGCCTNLLLLMHRHGLAGHWQRYDRLRFLHPKYLPSPFKPSRWLPPPFHLMPAFNSLRYLSSAQKRQIAGGLWRLMRTIEATLVDQKASTWLRKNKQDDQTITRFWDVVLVSALGETTDRVSMAAARKVLFDGFVAARGASDIWIPKLPLSDLIGNKLVNSIARHGASVIQQCAISQVDAGEDHQAIVLATDGRRFAATHVISAVPWFRIESLFAGSSVIRSLPSIGQWTQFPTSPITGIHLWFDRPIMDVPHAVMVGTTAQWIFREPHAANHPSPSGRHYYQVVVSASHQTRQLPQSELIRTVQSELAHQFPAAREAKLLANRVVTDPRSVFSVTPDVERRRPLARTALPWLHLAGDWIQTGWPATMEGAVISGRMAAASVLDRCGITECPIDPGIDRGWLTRRLIR</sequence>
<keyword evidence="2 4" id="KW-0560">Oxidoreductase</keyword>
<evidence type="ECO:0000313" key="4">
    <source>
        <dbReference type="EMBL" id="TWU57382.1"/>
    </source>
</evidence>
<evidence type="ECO:0000256" key="2">
    <source>
        <dbReference type="ARBA" id="ARBA00023002"/>
    </source>
</evidence>
<dbReference type="EMBL" id="SJPX01000001">
    <property type="protein sequence ID" value="TWU57382.1"/>
    <property type="molecule type" value="Genomic_DNA"/>
</dbReference>
<reference evidence="4 5" key="1">
    <citation type="submission" date="2019-02" db="EMBL/GenBank/DDBJ databases">
        <title>Deep-cultivation of Planctomycetes and their phenomic and genomic characterization uncovers novel biology.</title>
        <authorList>
            <person name="Wiegand S."/>
            <person name="Jogler M."/>
            <person name="Boedeker C."/>
            <person name="Pinto D."/>
            <person name="Vollmers J."/>
            <person name="Rivas-Marin E."/>
            <person name="Kohn T."/>
            <person name="Peeters S.H."/>
            <person name="Heuer A."/>
            <person name="Rast P."/>
            <person name="Oberbeckmann S."/>
            <person name="Bunk B."/>
            <person name="Jeske O."/>
            <person name="Meyerdierks A."/>
            <person name="Storesund J.E."/>
            <person name="Kallscheuer N."/>
            <person name="Luecker S."/>
            <person name="Lage O.M."/>
            <person name="Pohl T."/>
            <person name="Merkel B.J."/>
            <person name="Hornburger P."/>
            <person name="Mueller R.-W."/>
            <person name="Bruemmer F."/>
            <person name="Labrenz M."/>
            <person name="Spormann A.M."/>
            <person name="Op Den Camp H."/>
            <person name="Overmann J."/>
            <person name="Amann R."/>
            <person name="Jetten M.S.M."/>
            <person name="Mascher T."/>
            <person name="Medema M.H."/>
            <person name="Devos D.P."/>
            <person name="Kaster A.-K."/>
            <person name="Ovreas L."/>
            <person name="Rohde M."/>
            <person name="Galperin M.Y."/>
            <person name="Jogler C."/>
        </authorList>
    </citation>
    <scope>NUCLEOTIDE SEQUENCE [LARGE SCALE GENOMIC DNA]</scope>
    <source>
        <strain evidence="4 5">Poly59</strain>
    </source>
</reference>
<dbReference type="EC" id="1.3.5.5" evidence="4"/>
<keyword evidence="5" id="KW-1185">Reference proteome</keyword>